<feature type="compositionally biased region" description="Basic and acidic residues" evidence="1">
    <location>
        <begin position="79"/>
        <end position="91"/>
    </location>
</feature>
<sequence>MRRRTPAPRQQQSSVTATPAAARRRCSPPLGHACRTPRRPPSTGAAPRCAPSAAPARPPPRPPWMTTSSARLTTPRRPRPADPRAEAARRR</sequence>
<accession>A0A0A9DGC4</accession>
<proteinExistence type="predicted"/>
<dbReference type="AlphaFoldDB" id="A0A0A9DGC4"/>
<reference evidence="2" key="2">
    <citation type="journal article" date="2015" name="Data Brief">
        <title>Shoot transcriptome of the giant reed, Arundo donax.</title>
        <authorList>
            <person name="Barrero R.A."/>
            <person name="Guerrero F.D."/>
            <person name="Moolhuijzen P."/>
            <person name="Goolsby J.A."/>
            <person name="Tidwell J."/>
            <person name="Bellgard S.E."/>
            <person name="Bellgard M.I."/>
        </authorList>
    </citation>
    <scope>NUCLEOTIDE SEQUENCE</scope>
    <source>
        <tissue evidence="2">Shoot tissue taken approximately 20 cm above the soil surface</tissue>
    </source>
</reference>
<name>A0A0A9DGC4_ARUDO</name>
<dbReference type="EMBL" id="GBRH01210999">
    <property type="protein sequence ID" value="JAD86896.1"/>
    <property type="molecule type" value="Transcribed_RNA"/>
</dbReference>
<evidence type="ECO:0000313" key="2">
    <source>
        <dbReference type="EMBL" id="JAD86896.1"/>
    </source>
</evidence>
<feature type="compositionally biased region" description="Polar residues" evidence="1">
    <location>
        <begin position="8"/>
        <end position="17"/>
    </location>
</feature>
<feature type="region of interest" description="Disordered" evidence="1">
    <location>
        <begin position="1"/>
        <end position="91"/>
    </location>
</feature>
<reference evidence="2" key="1">
    <citation type="submission" date="2014-09" db="EMBL/GenBank/DDBJ databases">
        <authorList>
            <person name="Magalhaes I.L.F."/>
            <person name="Oliveira U."/>
            <person name="Santos F.R."/>
            <person name="Vidigal T.H.D.A."/>
            <person name="Brescovit A.D."/>
            <person name="Santos A.J."/>
        </authorList>
    </citation>
    <scope>NUCLEOTIDE SEQUENCE</scope>
    <source>
        <tissue evidence="2">Shoot tissue taken approximately 20 cm above the soil surface</tissue>
    </source>
</reference>
<protein>
    <submittedName>
        <fullName evidence="2">Uncharacterized protein</fullName>
    </submittedName>
</protein>
<feature type="compositionally biased region" description="Low complexity" evidence="1">
    <location>
        <begin position="45"/>
        <end position="55"/>
    </location>
</feature>
<organism evidence="2">
    <name type="scientific">Arundo donax</name>
    <name type="common">Giant reed</name>
    <name type="synonym">Donax arundinaceus</name>
    <dbReference type="NCBI Taxonomy" id="35708"/>
    <lineage>
        <taxon>Eukaryota</taxon>
        <taxon>Viridiplantae</taxon>
        <taxon>Streptophyta</taxon>
        <taxon>Embryophyta</taxon>
        <taxon>Tracheophyta</taxon>
        <taxon>Spermatophyta</taxon>
        <taxon>Magnoliopsida</taxon>
        <taxon>Liliopsida</taxon>
        <taxon>Poales</taxon>
        <taxon>Poaceae</taxon>
        <taxon>PACMAD clade</taxon>
        <taxon>Arundinoideae</taxon>
        <taxon>Arundineae</taxon>
        <taxon>Arundo</taxon>
    </lineage>
</organism>
<evidence type="ECO:0000256" key="1">
    <source>
        <dbReference type="SAM" id="MobiDB-lite"/>
    </source>
</evidence>